<keyword evidence="1" id="KW-0732">Signal</keyword>
<evidence type="ECO:0000313" key="3">
    <source>
        <dbReference type="Proteomes" id="UP001597508"/>
    </source>
</evidence>
<name>A0ABW5LU41_9FLAO</name>
<dbReference type="Proteomes" id="UP001597508">
    <property type="component" value="Unassembled WGS sequence"/>
</dbReference>
<comment type="caution">
    <text evidence="2">The sequence shown here is derived from an EMBL/GenBank/DDBJ whole genome shotgun (WGS) entry which is preliminary data.</text>
</comment>
<accession>A0ABW5LU41</accession>
<evidence type="ECO:0000256" key="1">
    <source>
        <dbReference type="SAM" id="SignalP"/>
    </source>
</evidence>
<keyword evidence="3" id="KW-1185">Reference proteome</keyword>
<feature type="signal peptide" evidence="1">
    <location>
        <begin position="1"/>
        <end position="22"/>
    </location>
</feature>
<dbReference type="EMBL" id="JBHULH010000004">
    <property type="protein sequence ID" value="MFD2567538.1"/>
    <property type="molecule type" value="Genomic_DNA"/>
</dbReference>
<protein>
    <submittedName>
        <fullName evidence="2">Uncharacterized protein</fullName>
    </submittedName>
</protein>
<reference evidence="3" key="1">
    <citation type="journal article" date="2019" name="Int. J. Syst. Evol. Microbiol.">
        <title>The Global Catalogue of Microorganisms (GCM) 10K type strain sequencing project: providing services to taxonomists for standard genome sequencing and annotation.</title>
        <authorList>
            <consortium name="The Broad Institute Genomics Platform"/>
            <consortium name="The Broad Institute Genome Sequencing Center for Infectious Disease"/>
            <person name="Wu L."/>
            <person name="Ma J."/>
        </authorList>
    </citation>
    <scope>NUCLEOTIDE SEQUENCE [LARGE SCALE GENOMIC DNA]</scope>
    <source>
        <strain evidence="3">KCTC 52127</strain>
    </source>
</reference>
<feature type="chain" id="PRO_5047109315" evidence="1">
    <location>
        <begin position="23"/>
        <end position="117"/>
    </location>
</feature>
<organism evidence="2 3">
    <name type="scientific">Pseudotenacibaculum haliotis</name>
    <dbReference type="NCBI Taxonomy" id="1862138"/>
    <lineage>
        <taxon>Bacteria</taxon>
        <taxon>Pseudomonadati</taxon>
        <taxon>Bacteroidota</taxon>
        <taxon>Flavobacteriia</taxon>
        <taxon>Flavobacteriales</taxon>
        <taxon>Flavobacteriaceae</taxon>
        <taxon>Pseudotenacibaculum</taxon>
    </lineage>
</organism>
<evidence type="ECO:0000313" key="2">
    <source>
        <dbReference type="EMBL" id="MFD2567538.1"/>
    </source>
</evidence>
<proteinExistence type="predicted"/>
<gene>
    <name evidence="2" type="ORF">ACFSRZ_09160</name>
</gene>
<dbReference type="RefSeq" id="WP_379666248.1">
    <property type="nucleotide sequence ID" value="NZ_JBHULH010000004.1"/>
</dbReference>
<sequence>MKKLKLTITAIALCFATMTAFANDNEPTAKEKNNAFRSKIVSLLGSEIPVQLTDGKALKASLTLMVNNNNEIIVVSTNSKDASVDTYVKSKLNYKKIDVKGLKKGQVYQVPLTIKQS</sequence>